<accession>A0A7C3RHU7</accession>
<dbReference type="EMBL" id="DTIN01000011">
    <property type="protein sequence ID" value="HFX13218.1"/>
    <property type="molecule type" value="Genomic_DNA"/>
</dbReference>
<evidence type="ECO:0000313" key="1">
    <source>
        <dbReference type="EMBL" id="HFX13218.1"/>
    </source>
</evidence>
<reference evidence="1" key="1">
    <citation type="journal article" date="2020" name="mSystems">
        <title>Genome- and Community-Level Interaction Insights into Carbon Utilization and Element Cycling Functions of Hydrothermarchaeota in Hydrothermal Sediment.</title>
        <authorList>
            <person name="Zhou Z."/>
            <person name="Liu Y."/>
            <person name="Xu W."/>
            <person name="Pan J."/>
            <person name="Luo Z.H."/>
            <person name="Li M."/>
        </authorList>
    </citation>
    <scope>NUCLEOTIDE SEQUENCE [LARGE SCALE GENOMIC DNA]</scope>
    <source>
        <strain evidence="1">SpSt-81</strain>
    </source>
</reference>
<dbReference type="AlphaFoldDB" id="A0A7C3RHU7"/>
<gene>
    <name evidence="1" type="ORF">ENW00_03540</name>
</gene>
<name>A0A7C3RHU7_DICTH</name>
<protein>
    <submittedName>
        <fullName evidence="1">Uncharacterized protein</fullName>
    </submittedName>
</protein>
<organism evidence="1">
    <name type="scientific">Dictyoglomus thermophilum</name>
    <dbReference type="NCBI Taxonomy" id="14"/>
    <lineage>
        <taxon>Bacteria</taxon>
        <taxon>Pseudomonadati</taxon>
        <taxon>Dictyoglomota</taxon>
        <taxon>Dictyoglomia</taxon>
        <taxon>Dictyoglomales</taxon>
        <taxon>Dictyoglomaceae</taxon>
        <taxon>Dictyoglomus</taxon>
    </lineage>
</organism>
<comment type="caution">
    <text evidence="1">The sequence shown here is derived from an EMBL/GenBank/DDBJ whole genome shotgun (WGS) entry which is preliminary data.</text>
</comment>
<sequence length="302" mass="33414">MYQTNMGSGTRIGDDFSGGAAQGYYIYVVTNIDKLNVYGISLLITQSISSGYSSLNLSTELLNGKIFIDPQEAEDYVKKVKVAGLPPGLKYEFGPYGNNLYYFLIEASDYQSMERILFILDNKGIVQKISILEKQRLSSSTAVELQLVGVYNTNIPQITSPPPAVKFSPTYQFYSSVSLFQGYHGMSTPLGMGRFAALSSSGTLFLIDVQGQVRKQAIGNYYLGPYYINPQLLRQNSIISISQIGLSWDIVGRGQYGGILTQVNMREYPIAQYEYEPNTGLLLNATIPQGEGLYVSMFLVSK</sequence>
<proteinExistence type="predicted"/>